<feature type="domain" description="HTH tetR-type" evidence="6">
    <location>
        <begin position="39"/>
        <end position="98"/>
    </location>
</feature>
<dbReference type="InterPro" id="IPR050109">
    <property type="entry name" value="HTH-type_TetR-like_transc_reg"/>
</dbReference>
<name>A0A3N2D976_9MICO</name>
<evidence type="ECO:0000256" key="2">
    <source>
        <dbReference type="ARBA" id="ARBA00023125"/>
    </source>
</evidence>
<dbReference type="PRINTS" id="PR00455">
    <property type="entry name" value="HTHTETR"/>
</dbReference>
<gene>
    <name evidence="7" type="ORF">EDD28_0930</name>
</gene>
<dbReference type="OrthoDB" id="3192968at2"/>
<evidence type="ECO:0000313" key="8">
    <source>
        <dbReference type="Proteomes" id="UP000275356"/>
    </source>
</evidence>
<dbReference type="Pfam" id="PF00440">
    <property type="entry name" value="TetR_N"/>
    <property type="match status" value="1"/>
</dbReference>
<keyword evidence="3" id="KW-0804">Transcription</keyword>
<dbReference type="PROSITE" id="PS50977">
    <property type="entry name" value="HTH_TETR_2"/>
    <property type="match status" value="1"/>
</dbReference>
<evidence type="ECO:0000256" key="1">
    <source>
        <dbReference type="ARBA" id="ARBA00023015"/>
    </source>
</evidence>
<dbReference type="RefSeq" id="WP_123738538.1">
    <property type="nucleotide sequence ID" value="NZ_RKHQ01000001.1"/>
</dbReference>
<dbReference type="PANTHER" id="PTHR30055:SF234">
    <property type="entry name" value="HTH-TYPE TRANSCRIPTIONAL REGULATOR BETI"/>
    <property type="match status" value="1"/>
</dbReference>
<evidence type="ECO:0000256" key="5">
    <source>
        <dbReference type="SAM" id="MobiDB-lite"/>
    </source>
</evidence>
<sequence>MPRDAAPRSGPKVPASGEPTSRGRPSDGPTANRGPAAAAANRAAILAAAQRLFASEGFLVPLSAIAREAGVGQGVLYRHFRGRTDLADAVFEDNLVALEETAASAGPGVFAALWRELLEHTVTASAFVELVLQTRHAAVPHDRSRDGSHAVPHDVPHDGARRLADLVGVALARSRAAGELDADLTTDDVLLAWRMAFGIVTTAPTPEQARADLAAARLLGMAP</sequence>
<keyword evidence="1" id="KW-0805">Transcription regulation</keyword>
<evidence type="ECO:0000313" key="7">
    <source>
        <dbReference type="EMBL" id="ROR96347.1"/>
    </source>
</evidence>
<proteinExistence type="predicted"/>
<reference evidence="7 8" key="1">
    <citation type="submission" date="2018-11" db="EMBL/GenBank/DDBJ databases">
        <title>Sequencing the genomes of 1000 actinobacteria strains.</title>
        <authorList>
            <person name="Klenk H.-P."/>
        </authorList>
    </citation>
    <scope>NUCLEOTIDE SEQUENCE [LARGE SCALE GENOMIC DNA]</scope>
    <source>
        <strain evidence="7 8">DSM 13521</strain>
    </source>
</reference>
<dbReference type="Proteomes" id="UP000275356">
    <property type="component" value="Unassembled WGS sequence"/>
</dbReference>
<dbReference type="AlphaFoldDB" id="A0A3N2D976"/>
<dbReference type="InterPro" id="IPR001647">
    <property type="entry name" value="HTH_TetR"/>
</dbReference>
<evidence type="ECO:0000256" key="3">
    <source>
        <dbReference type="ARBA" id="ARBA00023163"/>
    </source>
</evidence>
<evidence type="ECO:0000256" key="4">
    <source>
        <dbReference type="PROSITE-ProRule" id="PRU00335"/>
    </source>
</evidence>
<dbReference type="Gene3D" id="1.10.357.10">
    <property type="entry name" value="Tetracycline Repressor, domain 2"/>
    <property type="match status" value="1"/>
</dbReference>
<keyword evidence="8" id="KW-1185">Reference proteome</keyword>
<dbReference type="GO" id="GO:0003700">
    <property type="term" value="F:DNA-binding transcription factor activity"/>
    <property type="evidence" value="ECO:0007669"/>
    <property type="project" value="TreeGrafter"/>
</dbReference>
<dbReference type="EMBL" id="RKHQ01000001">
    <property type="protein sequence ID" value="ROR96347.1"/>
    <property type="molecule type" value="Genomic_DNA"/>
</dbReference>
<protein>
    <submittedName>
        <fullName evidence="7">TetR family transcriptional regulator</fullName>
    </submittedName>
</protein>
<dbReference type="SUPFAM" id="SSF46689">
    <property type="entry name" value="Homeodomain-like"/>
    <property type="match status" value="1"/>
</dbReference>
<accession>A0A3N2D976</accession>
<keyword evidence="2 4" id="KW-0238">DNA-binding</keyword>
<feature type="DNA-binding region" description="H-T-H motif" evidence="4">
    <location>
        <begin position="61"/>
        <end position="80"/>
    </location>
</feature>
<comment type="caution">
    <text evidence="7">The sequence shown here is derived from an EMBL/GenBank/DDBJ whole genome shotgun (WGS) entry which is preliminary data.</text>
</comment>
<organism evidence="7 8">
    <name type="scientific">Salana multivorans</name>
    <dbReference type="NCBI Taxonomy" id="120377"/>
    <lineage>
        <taxon>Bacteria</taxon>
        <taxon>Bacillati</taxon>
        <taxon>Actinomycetota</taxon>
        <taxon>Actinomycetes</taxon>
        <taxon>Micrococcales</taxon>
        <taxon>Beutenbergiaceae</taxon>
        <taxon>Salana</taxon>
    </lineage>
</organism>
<dbReference type="InterPro" id="IPR009057">
    <property type="entry name" value="Homeodomain-like_sf"/>
</dbReference>
<dbReference type="GO" id="GO:0000976">
    <property type="term" value="F:transcription cis-regulatory region binding"/>
    <property type="evidence" value="ECO:0007669"/>
    <property type="project" value="TreeGrafter"/>
</dbReference>
<dbReference type="PANTHER" id="PTHR30055">
    <property type="entry name" value="HTH-TYPE TRANSCRIPTIONAL REGULATOR RUTR"/>
    <property type="match status" value="1"/>
</dbReference>
<evidence type="ECO:0000259" key="6">
    <source>
        <dbReference type="PROSITE" id="PS50977"/>
    </source>
</evidence>
<feature type="region of interest" description="Disordered" evidence="5">
    <location>
        <begin position="1"/>
        <end position="36"/>
    </location>
</feature>